<dbReference type="PROSITE" id="PS00470">
    <property type="entry name" value="IDH_IMDH"/>
    <property type="match status" value="1"/>
</dbReference>
<dbReference type="GO" id="GO:0000287">
    <property type="term" value="F:magnesium ion binding"/>
    <property type="evidence" value="ECO:0007669"/>
    <property type="project" value="InterPro"/>
</dbReference>
<evidence type="ECO:0000259" key="3">
    <source>
        <dbReference type="SMART" id="SM01329"/>
    </source>
</evidence>
<protein>
    <submittedName>
        <fullName evidence="4">Dehydrogenase, isocitrate/isopropylmalate family</fullName>
    </submittedName>
</protein>
<dbReference type="GO" id="GO:0006099">
    <property type="term" value="P:tricarboxylic acid cycle"/>
    <property type="evidence" value="ECO:0007669"/>
    <property type="project" value="UniProtKB-KW"/>
</dbReference>
<dbReference type="GO" id="GO:0006102">
    <property type="term" value="P:isocitrate metabolic process"/>
    <property type="evidence" value="ECO:0007669"/>
    <property type="project" value="TreeGrafter"/>
</dbReference>
<reference evidence="4 5" key="1">
    <citation type="submission" date="2014-10" db="EMBL/GenBank/DDBJ databases">
        <title>Draft genome of the hookworm Ancylostoma caninum.</title>
        <authorList>
            <person name="Mitreva M."/>
        </authorList>
    </citation>
    <scope>NUCLEOTIDE SEQUENCE [LARGE SCALE GENOMIC DNA]</scope>
    <source>
        <strain evidence="4 5">Baltimore</strain>
    </source>
</reference>
<proteinExistence type="inferred from homology"/>
<dbReference type="SMART" id="SM01329">
    <property type="entry name" value="Iso_dh"/>
    <property type="match status" value="1"/>
</dbReference>
<dbReference type="InterPro" id="IPR024084">
    <property type="entry name" value="IsoPropMal-DH-like_dom"/>
</dbReference>
<sequence length="247" mass="27535">MFSVVLLDGNILPKNESLVENAHNPGVENERISVIVKKYYSSDDQCKHRFLCTWALSNREVASFCPNFKTMKYYLDQFQVTAVHKANIMKLGDGLFLKTCQEVASQYPKIEFDSMIIDNTCMQLVSKPEQFDVMVMPNLYGNIIDNLAAGLVGGAGIVTGQSVGSDYVIFEPGSRHSFQEALGRSIANPTAMILCAANMLNHLHLHEYGDALRAAVEKVVKDGKVRTRDMGGCVSFFLFDSSYILIW</sequence>
<dbReference type="PANTHER" id="PTHR11835:SF42">
    <property type="entry name" value="ISOCITRATE DEHYDROGENASE [NAD] SUBUNIT BETA, MITOCHONDRIAL"/>
    <property type="match status" value="1"/>
</dbReference>
<dbReference type="SUPFAM" id="SSF53659">
    <property type="entry name" value="Isocitrate/Isopropylmalate dehydrogenase-like"/>
    <property type="match status" value="1"/>
</dbReference>
<dbReference type="STRING" id="29170.A0A368FTI1"/>
<evidence type="ECO:0000313" key="4">
    <source>
        <dbReference type="EMBL" id="RCN34100.1"/>
    </source>
</evidence>
<evidence type="ECO:0000256" key="1">
    <source>
        <dbReference type="ARBA" id="ARBA00007769"/>
    </source>
</evidence>
<accession>A0A368FTI1</accession>
<dbReference type="Pfam" id="PF00180">
    <property type="entry name" value="Iso_dh"/>
    <property type="match status" value="1"/>
</dbReference>
<dbReference type="OrthoDB" id="10261637at2759"/>
<gene>
    <name evidence="4" type="ORF">ANCCAN_20050</name>
</gene>
<dbReference type="PANTHER" id="PTHR11835">
    <property type="entry name" value="DECARBOXYLATING DEHYDROGENASES-ISOCITRATE, ISOPROPYLMALATE, TARTRATE"/>
    <property type="match status" value="1"/>
</dbReference>
<organism evidence="4 5">
    <name type="scientific">Ancylostoma caninum</name>
    <name type="common">Dog hookworm</name>
    <dbReference type="NCBI Taxonomy" id="29170"/>
    <lineage>
        <taxon>Eukaryota</taxon>
        <taxon>Metazoa</taxon>
        <taxon>Ecdysozoa</taxon>
        <taxon>Nematoda</taxon>
        <taxon>Chromadorea</taxon>
        <taxon>Rhabditida</taxon>
        <taxon>Rhabditina</taxon>
        <taxon>Rhabditomorpha</taxon>
        <taxon>Strongyloidea</taxon>
        <taxon>Ancylostomatidae</taxon>
        <taxon>Ancylostomatinae</taxon>
        <taxon>Ancylostoma</taxon>
    </lineage>
</organism>
<feature type="non-terminal residue" evidence="4">
    <location>
        <position position="247"/>
    </location>
</feature>
<dbReference type="GO" id="GO:0051287">
    <property type="term" value="F:NAD binding"/>
    <property type="evidence" value="ECO:0007669"/>
    <property type="project" value="InterPro"/>
</dbReference>
<keyword evidence="2" id="KW-0816">Tricarboxylic acid cycle</keyword>
<dbReference type="EMBL" id="JOJR01000824">
    <property type="protein sequence ID" value="RCN34100.1"/>
    <property type="molecule type" value="Genomic_DNA"/>
</dbReference>
<dbReference type="GO" id="GO:0016616">
    <property type="term" value="F:oxidoreductase activity, acting on the CH-OH group of donors, NAD or NADP as acceptor"/>
    <property type="evidence" value="ECO:0007669"/>
    <property type="project" value="InterPro"/>
</dbReference>
<keyword evidence="5" id="KW-1185">Reference proteome</keyword>
<dbReference type="Proteomes" id="UP000252519">
    <property type="component" value="Unassembled WGS sequence"/>
</dbReference>
<evidence type="ECO:0000313" key="5">
    <source>
        <dbReference type="Proteomes" id="UP000252519"/>
    </source>
</evidence>
<comment type="similarity">
    <text evidence="1">Belongs to the isocitrate and isopropylmalate dehydrogenases family.</text>
</comment>
<name>A0A368FTI1_ANCCA</name>
<dbReference type="AlphaFoldDB" id="A0A368FTI1"/>
<evidence type="ECO:0000256" key="2">
    <source>
        <dbReference type="ARBA" id="ARBA00022532"/>
    </source>
</evidence>
<dbReference type="Gene3D" id="3.40.718.10">
    <property type="entry name" value="Isopropylmalate Dehydrogenase"/>
    <property type="match status" value="1"/>
</dbReference>
<dbReference type="InterPro" id="IPR019818">
    <property type="entry name" value="IsoCit/isopropylmalate_DH_CS"/>
</dbReference>
<comment type="caution">
    <text evidence="4">The sequence shown here is derived from an EMBL/GenBank/DDBJ whole genome shotgun (WGS) entry which is preliminary data.</text>
</comment>
<feature type="domain" description="Isopropylmalate dehydrogenase-like" evidence="3">
    <location>
        <begin position="3"/>
        <end position="234"/>
    </location>
</feature>
<dbReference type="GO" id="GO:0005739">
    <property type="term" value="C:mitochondrion"/>
    <property type="evidence" value="ECO:0007669"/>
    <property type="project" value="TreeGrafter"/>
</dbReference>